<evidence type="ECO:0000313" key="2">
    <source>
        <dbReference type="EMBL" id="MBI3015454.1"/>
    </source>
</evidence>
<dbReference type="InterPro" id="IPR017896">
    <property type="entry name" value="4Fe4S_Fe-S-bd"/>
</dbReference>
<dbReference type="AlphaFoldDB" id="A0A932GQY6"/>
<dbReference type="Proteomes" id="UP000741360">
    <property type="component" value="Unassembled WGS sequence"/>
</dbReference>
<feature type="domain" description="4Fe-4S ferredoxin-type" evidence="1">
    <location>
        <begin position="169"/>
        <end position="201"/>
    </location>
</feature>
<dbReference type="PANTHER" id="PTHR42827:SF1">
    <property type="entry name" value="IRON-SULFUR CLUSTER-BINDING PROTEIN"/>
    <property type="match status" value="1"/>
</dbReference>
<organism evidence="2 3">
    <name type="scientific">Tectimicrobiota bacterium</name>
    <dbReference type="NCBI Taxonomy" id="2528274"/>
    <lineage>
        <taxon>Bacteria</taxon>
        <taxon>Pseudomonadati</taxon>
        <taxon>Nitrospinota/Tectimicrobiota group</taxon>
        <taxon>Candidatus Tectimicrobiota</taxon>
    </lineage>
</organism>
<proteinExistence type="predicted"/>
<gene>
    <name evidence="2" type="ORF">HYY65_10420</name>
</gene>
<name>A0A932GQY6_UNCTE</name>
<dbReference type="EMBL" id="JACPSX010000200">
    <property type="protein sequence ID" value="MBI3015454.1"/>
    <property type="molecule type" value="Genomic_DNA"/>
</dbReference>
<evidence type="ECO:0000259" key="1">
    <source>
        <dbReference type="PROSITE" id="PS51379"/>
    </source>
</evidence>
<evidence type="ECO:0000313" key="3">
    <source>
        <dbReference type="Proteomes" id="UP000741360"/>
    </source>
</evidence>
<accession>A0A932GQY6</accession>
<dbReference type="PANTHER" id="PTHR42827">
    <property type="entry name" value="IRON-SULFUR CLUSTER-BINDING PROTEIN-RELATED"/>
    <property type="match status" value="1"/>
</dbReference>
<dbReference type="PROSITE" id="PS51379">
    <property type="entry name" value="4FE4S_FER_2"/>
    <property type="match status" value="1"/>
</dbReference>
<protein>
    <submittedName>
        <fullName evidence="2">Epoxyqueuosine reductase</fullName>
    </submittedName>
</protein>
<sequence>MTAELTSRDVKEKARELGADLVGIVAGVSLNANPPDPKIPQTPERITPDSKSVIVLAKAFLRGTSRLKGKNDRHKQYSAELQFSELEEISLRLVYFLEDHGYPSITVPPMHNEALMYRADGRSHGPLSLPHAAVEAGLGTLGLNLMLLTPEYGPRVLLGAVLTSADLEPDSRMETALCLGEECGRCLLTCPGDAVLHWGLDAAKCAPHASPYGFEFLLNHMENIVKTPEKEKQLALLRSAETFNAWQSILRGVGVYTGCTRCVDVCPVGKDYEAHIKSAQEEIPEETPQKRARLAEMLKRRRKGDPIVGLEASRRWIGNRP</sequence>
<dbReference type="SUPFAM" id="SSF46548">
    <property type="entry name" value="alpha-helical ferredoxin"/>
    <property type="match status" value="1"/>
</dbReference>
<reference evidence="2" key="1">
    <citation type="submission" date="2020-07" db="EMBL/GenBank/DDBJ databases">
        <title>Huge and variable diversity of episymbiotic CPR bacteria and DPANN archaea in groundwater ecosystems.</title>
        <authorList>
            <person name="He C.Y."/>
            <person name="Keren R."/>
            <person name="Whittaker M."/>
            <person name="Farag I.F."/>
            <person name="Doudna J."/>
            <person name="Cate J.H.D."/>
            <person name="Banfield J.F."/>
        </authorList>
    </citation>
    <scope>NUCLEOTIDE SEQUENCE</scope>
    <source>
        <strain evidence="2">NC_groundwater_717_Ag_S-0.2um_59_8</strain>
    </source>
</reference>
<comment type="caution">
    <text evidence="2">The sequence shown here is derived from an EMBL/GenBank/DDBJ whole genome shotgun (WGS) entry which is preliminary data.</text>
</comment>